<sequence>MFKPLVLLTLMIATSSGGWVFESCVWRPTLACGGGALGCGIEGRVQVGTAARSKEDAAVFWTKLKKSQDVRGNLDSFGTPCYGADDGSFGPNGKRFCCCSSSLQ</sequence>
<feature type="signal peptide" evidence="1">
    <location>
        <begin position="1"/>
        <end position="17"/>
    </location>
</feature>
<dbReference type="EMBL" id="CATQJA010001663">
    <property type="protein sequence ID" value="CAJ0568113.1"/>
    <property type="molecule type" value="Genomic_DNA"/>
</dbReference>
<dbReference type="AlphaFoldDB" id="A0AA36CGS7"/>
<comment type="caution">
    <text evidence="2">The sequence shown here is derived from an EMBL/GenBank/DDBJ whole genome shotgun (WGS) entry which is preliminary data.</text>
</comment>
<evidence type="ECO:0000256" key="1">
    <source>
        <dbReference type="SAM" id="SignalP"/>
    </source>
</evidence>
<accession>A0AA36CGS7</accession>
<feature type="non-terminal residue" evidence="2">
    <location>
        <position position="104"/>
    </location>
</feature>
<feature type="chain" id="PRO_5041440537" evidence="1">
    <location>
        <begin position="18"/>
        <end position="104"/>
    </location>
</feature>
<dbReference type="Proteomes" id="UP001177023">
    <property type="component" value="Unassembled WGS sequence"/>
</dbReference>
<protein>
    <submittedName>
        <fullName evidence="2">Uncharacterized protein</fullName>
    </submittedName>
</protein>
<reference evidence="2" key="1">
    <citation type="submission" date="2023-06" db="EMBL/GenBank/DDBJ databases">
        <authorList>
            <person name="Delattre M."/>
        </authorList>
    </citation>
    <scope>NUCLEOTIDE SEQUENCE</scope>
    <source>
        <strain evidence="2">AF72</strain>
    </source>
</reference>
<name>A0AA36CGS7_9BILA</name>
<proteinExistence type="predicted"/>
<keyword evidence="1" id="KW-0732">Signal</keyword>
<keyword evidence="3" id="KW-1185">Reference proteome</keyword>
<gene>
    <name evidence="2" type="ORF">MSPICULIGERA_LOCUS6640</name>
</gene>
<organism evidence="2 3">
    <name type="scientific">Mesorhabditis spiculigera</name>
    <dbReference type="NCBI Taxonomy" id="96644"/>
    <lineage>
        <taxon>Eukaryota</taxon>
        <taxon>Metazoa</taxon>
        <taxon>Ecdysozoa</taxon>
        <taxon>Nematoda</taxon>
        <taxon>Chromadorea</taxon>
        <taxon>Rhabditida</taxon>
        <taxon>Rhabditina</taxon>
        <taxon>Rhabditomorpha</taxon>
        <taxon>Rhabditoidea</taxon>
        <taxon>Rhabditidae</taxon>
        <taxon>Mesorhabditinae</taxon>
        <taxon>Mesorhabditis</taxon>
    </lineage>
</organism>
<evidence type="ECO:0000313" key="3">
    <source>
        <dbReference type="Proteomes" id="UP001177023"/>
    </source>
</evidence>
<evidence type="ECO:0000313" key="2">
    <source>
        <dbReference type="EMBL" id="CAJ0568113.1"/>
    </source>
</evidence>